<sequence>MGLPVIDLKGLEGNGREKTMAQLKDATENWGFFQIMNHGISVDLIEKVKKLTHAHHDMNLRPKFQKSDVVKKIVNADGEVRDADWETVFFVQHLPSSTATQVPDISTELLNAIEEYEKEIVKLAERMLNLFCENLGLEEGYIKKVFSGQNGSGPFMGTKFAKYPSCPKSDVVKGLRTHTDAGGVILVLQDDIPGLQFLKGGEWVDVVPLADSIFVNTGDQLEVVSNGRIKSIPHRVTVREDGGRLSVATFYNPASDAVIAPAQKLLYPEKYSFEDYMKLYSGTKFDEKEPRFQVLKNDKTLVLQGQQLNGVVY</sequence>
<evidence type="ECO:0000256" key="13">
    <source>
        <dbReference type="ARBA" id="ARBA00069667"/>
    </source>
</evidence>
<dbReference type="InterPro" id="IPR005123">
    <property type="entry name" value="Oxoglu/Fe-dep_dioxygenase_dom"/>
</dbReference>
<dbReference type="GO" id="GO:0031418">
    <property type="term" value="F:L-ascorbic acid binding"/>
    <property type="evidence" value="ECO:0007669"/>
    <property type="project" value="UniProtKB-KW"/>
</dbReference>
<evidence type="ECO:0000256" key="3">
    <source>
        <dbReference type="ARBA" id="ARBA00022666"/>
    </source>
</evidence>
<dbReference type="GO" id="GO:0009815">
    <property type="term" value="F:1-aminocyclopropane-1-carboxylate oxidase activity"/>
    <property type="evidence" value="ECO:0007669"/>
    <property type="project" value="UniProtKB-EC"/>
</dbReference>
<evidence type="ECO:0000256" key="15">
    <source>
        <dbReference type="SAM" id="Coils"/>
    </source>
</evidence>
<dbReference type="GO" id="GO:0009693">
    <property type="term" value="P:ethylene biosynthetic process"/>
    <property type="evidence" value="ECO:0007669"/>
    <property type="project" value="UniProtKB-KW"/>
</dbReference>
<keyword evidence="7 14" id="KW-0408">Iron</keyword>
<evidence type="ECO:0000256" key="12">
    <source>
        <dbReference type="ARBA" id="ARBA00050579"/>
    </source>
</evidence>
<name>A0A7I6NA65_9LILI</name>
<evidence type="ECO:0000256" key="8">
    <source>
        <dbReference type="ARBA" id="ARBA00033478"/>
    </source>
</evidence>
<dbReference type="InterPro" id="IPR044861">
    <property type="entry name" value="IPNS-like_FE2OG_OXY"/>
</dbReference>
<dbReference type="PANTHER" id="PTHR47991">
    <property type="entry name" value="OXOGLUTARATE/IRON-DEPENDENT DIOXYGENASE"/>
    <property type="match status" value="1"/>
</dbReference>
<evidence type="ECO:0000259" key="16">
    <source>
        <dbReference type="PROSITE" id="PS51471"/>
    </source>
</evidence>
<comment type="similarity">
    <text evidence="2 14">Belongs to the iron/ascorbate-dependent oxidoreductase family.</text>
</comment>
<comment type="pathway">
    <text evidence="9">Alkene biosynthesis; ethylene biosynthesis via S-adenosyl-L-methionine; ethylene from S-adenosyl-L-methionine: step 2/2.</text>
</comment>
<comment type="catalytic activity">
    <reaction evidence="12">
        <text>1-aminocyclopropane-1-carboxylate + L-ascorbate + O2 = ethene + L-dehydroascorbate + hydrogen cyanide + CO2 + 2 H2O</text>
        <dbReference type="Rhea" id="RHEA:23640"/>
        <dbReference type="ChEBI" id="CHEBI:15377"/>
        <dbReference type="ChEBI" id="CHEBI:15379"/>
        <dbReference type="ChEBI" id="CHEBI:16526"/>
        <dbReference type="ChEBI" id="CHEBI:18153"/>
        <dbReference type="ChEBI" id="CHEBI:18407"/>
        <dbReference type="ChEBI" id="CHEBI:38290"/>
        <dbReference type="ChEBI" id="CHEBI:58360"/>
        <dbReference type="ChEBI" id="CHEBI:58539"/>
        <dbReference type="EC" id="1.14.17.4"/>
    </reaction>
</comment>
<comment type="cofactor">
    <cofactor evidence="1">
        <name>Fe cation</name>
        <dbReference type="ChEBI" id="CHEBI:24875"/>
    </cofactor>
</comment>
<keyword evidence="5" id="KW-0847">Vitamin C</keyword>
<accession>A0A7I6NA65</accession>
<feature type="domain" description="Fe2OG dioxygenase" evidence="16">
    <location>
        <begin position="154"/>
        <end position="253"/>
    </location>
</feature>
<dbReference type="InterPro" id="IPR050295">
    <property type="entry name" value="Plant_2OG-oxidoreductases"/>
</dbReference>
<keyword evidence="15" id="KW-0175">Coiled coil</keyword>
<protein>
    <recommendedName>
        <fullName evidence="13">1-aminocyclopropane-1-carboxylate oxidase</fullName>
        <ecNumber evidence="10">1.14.17.4</ecNumber>
    </recommendedName>
    <alternativeName>
        <fullName evidence="11">Ethylene-forming enzyme</fullName>
    </alternativeName>
</protein>
<reference evidence="17" key="1">
    <citation type="submission" date="2015-03" db="EMBL/GenBank/DDBJ databases">
        <title>Environmental stress response and phenotypic plasticity in aquatic plants of the genus Potamogeton.</title>
        <authorList>
            <person name="Iida S."/>
        </authorList>
    </citation>
    <scope>NUCLEOTIDE SEQUENCE</scope>
</reference>
<gene>
    <name evidence="17" type="primary">PotACCox</name>
</gene>
<dbReference type="EMBL" id="LC038109">
    <property type="protein sequence ID" value="BBG55860.1"/>
    <property type="molecule type" value="mRNA"/>
</dbReference>
<dbReference type="Pfam" id="PF03171">
    <property type="entry name" value="2OG-FeII_Oxy"/>
    <property type="match status" value="1"/>
</dbReference>
<feature type="coiled-coil region" evidence="15">
    <location>
        <begin position="106"/>
        <end position="133"/>
    </location>
</feature>
<dbReference type="FunFam" id="2.60.120.330:FF:000010">
    <property type="entry name" value="1-aminocyclopropane-1-carboxylate oxidase 1"/>
    <property type="match status" value="1"/>
</dbReference>
<dbReference type="InterPro" id="IPR027443">
    <property type="entry name" value="IPNS-like_sf"/>
</dbReference>
<evidence type="ECO:0000256" key="1">
    <source>
        <dbReference type="ARBA" id="ARBA00001962"/>
    </source>
</evidence>
<dbReference type="GO" id="GO:0046872">
    <property type="term" value="F:metal ion binding"/>
    <property type="evidence" value="ECO:0007669"/>
    <property type="project" value="UniProtKB-KW"/>
</dbReference>
<keyword evidence="3" id="KW-0266">Ethylene biosynthesis</keyword>
<evidence type="ECO:0000256" key="2">
    <source>
        <dbReference type="ARBA" id="ARBA00008056"/>
    </source>
</evidence>
<proteinExistence type="evidence at transcript level"/>
<organism evidence="17">
    <name type="scientific">Potamogeton wrightii</name>
    <dbReference type="NCBI Taxonomy" id="384654"/>
    <lineage>
        <taxon>Eukaryota</taxon>
        <taxon>Viridiplantae</taxon>
        <taxon>Streptophyta</taxon>
        <taxon>Embryophyta</taxon>
        <taxon>Tracheophyta</taxon>
        <taxon>Spermatophyta</taxon>
        <taxon>Magnoliopsida</taxon>
        <taxon>Liliopsida</taxon>
        <taxon>Potamogetonaceae</taxon>
        <taxon>Potamogeton</taxon>
    </lineage>
</organism>
<keyword evidence="4 14" id="KW-0479">Metal-binding</keyword>
<evidence type="ECO:0000256" key="5">
    <source>
        <dbReference type="ARBA" id="ARBA00022896"/>
    </source>
</evidence>
<evidence type="ECO:0000256" key="11">
    <source>
        <dbReference type="ARBA" id="ARBA00041616"/>
    </source>
</evidence>
<dbReference type="Gene3D" id="2.60.120.330">
    <property type="entry name" value="B-lactam Antibiotic, Isopenicillin N Synthase, Chain"/>
    <property type="match status" value="1"/>
</dbReference>
<dbReference type="EC" id="1.14.17.4" evidence="10"/>
<dbReference type="GO" id="GO:0009835">
    <property type="term" value="P:fruit ripening"/>
    <property type="evidence" value="ECO:0007669"/>
    <property type="project" value="UniProtKB-KW"/>
</dbReference>
<evidence type="ECO:0000256" key="4">
    <source>
        <dbReference type="ARBA" id="ARBA00022723"/>
    </source>
</evidence>
<dbReference type="InterPro" id="IPR026992">
    <property type="entry name" value="DIOX_N"/>
</dbReference>
<evidence type="ECO:0000256" key="14">
    <source>
        <dbReference type="RuleBase" id="RU003682"/>
    </source>
</evidence>
<evidence type="ECO:0000256" key="9">
    <source>
        <dbReference type="ARBA" id="ARBA00037892"/>
    </source>
</evidence>
<dbReference type="PROSITE" id="PS51471">
    <property type="entry name" value="FE2OG_OXY"/>
    <property type="match status" value="1"/>
</dbReference>
<evidence type="ECO:0000313" key="17">
    <source>
        <dbReference type="EMBL" id="BBG55860.1"/>
    </source>
</evidence>
<keyword evidence="6 14" id="KW-0560">Oxidoreductase</keyword>
<dbReference type="AlphaFoldDB" id="A0A7I6NA65"/>
<dbReference type="Pfam" id="PF14226">
    <property type="entry name" value="DIOX_N"/>
    <property type="match status" value="1"/>
</dbReference>
<evidence type="ECO:0000256" key="6">
    <source>
        <dbReference type="ARBA" id="ARBA00023002"/>
    </source>
</evidence>
<keyword evidence="8" id="KW-0292">Fruit ripening</keyword>
<dbReference type="SUPFAM" id="SSF51197">
    <property type="entry name" value="Clavaminate synthase-like"/>
    <property type="match status" value="1"/>
</dbReference>
<evidence type="ECO:0000256" key="10">
    <source>
        <dbReference type="ARBA" id="ARBA00039090"/>
    </source>
</evidence>
<evidence type="ECO:0000256" key="7">
    <source>
        <dbReference type="ARBA" id="ARBA00023004"/>
    </source>
</evidence>